<proteinExistence type="predicted"/>
<feature type="compositionally biased region" description="Low complexity" evidence="1">
    <location>
        <begin position="306"/>
        <end position="319"/>
    </location>
</feature>
<reference evidence="2" key="1">
    <citation type="submission" date="2014-11" db="EMBL/GenBank/DDBJ databases">
        <authorList>
            <person name="Otto D Thomas"/>
            <person name="Naeem Raeece"/>
        </authorList>
    </citation>
    <scope>NUCLEOTIDE SEQUENCE</scope>
</reference>
<organism evidence="2">
    <name type="scientific">Chromera velia CCMP2878</name>
    <dbReference type="NCBI Taxonomy" id="1169474"/>
    <lineage>
        <taxon>Eukaryota</taxon>
        <taxon>Sar</taxon>
        <taxon>Alveolata</taxon>
        <taxon>Colpodellida</taxon>
        <taxon>Chromeraceae</taxon>
        <taxon>Chromera</taxon>
    </lineage>
</organism>
<name>A0A0G4F3X1_9ALVE</name>
<evidence type="ECO:0000256" key="1">
    <source>
        <dbReference type="SAM" id="MobiDB-lite"/>
    </source>
</evidence>
<feature type="region of interest" description="Disordered" evidence="1">
    <location>
        <begin position="219"/>
        <end position="255"/>
    </location>
</feature>
<protein>
    <submittedName>
        <fullName evidence="2">Uncharacterized protein</fullName>
    </submittedName>
</protein>
<feature type="compositionally biased region" description="Basic and acidic residues" evidence="1">
    <location>
        <begin position="1"/>
        <end position="10"/>
    </location>
</feature>
<feature type="compositionally biased region" description="Basic and acidic residues" evidence="1">
    <location>
        <begin position="44"/>
        <end position="62"/>
    </location>
</feature>
<dbReference type="AlphaFoldDB" id="A0A0G4F3X1"/>
<sequence>MLKEREREGGPPRSIKGPPQREAGGDALNSEHLPKRGTGNAPLRRGERDHDRPPVLEGRDELQACFTGSLREIERELRWMQMEQRKGGRADASETDLRGDKTFNWQYVLVMKNGVPDESAVPSKGQRQKWIQEKDARRIFHECFRGEEVFVSGRPEQETRFAVEQDAFIAAFRDLPTALRPGETTADAQVLRSKHRKRERRRQVALEALRLQYYTGGLKKRERERDERKHEERGERNKEDLEKGTEGGTDTETDTHTHAMEEDLEEEESLLSLLFPRHSDASNQRKLFEGLPLDFQVLREEDQPCSSSSHADHSSASLLDQREAEGGAGGKLKEKENKHIPQKGVSSFSAVSFSSAASINGFGGHPWASSSFSLSQAGGGKTRGRGGRTNTLNRNFLELILRTV</sequence>
<accession>A0A0G4F3X1</accession>
<feature type="non-terminal residue" evidence="2">
    <location>
        <position position="404"/>
    </location>
</feature>
<feature type="compositionally biased region" description="Basic and acidic residues" evidence="1">
    <location>
        <begin position="219"/>
        <end position="245"/>
    </location>
</feature>
<evidence type="ECO:0000313" key="2">
    <source>
        <dbReference type="EMBL" id="CEM06536.1"/>
    </source>
</evidence>
<feature type="region of interest" description="Disordered" evidence="1">
    <location>
        <begin position="1"/>
        <end position="63"/>
    </location>
</feature>
<feature type="compositionally biased region" description="Basic and acidic residues" evidence="1">
    <location>
        <begin position="320"/>
        <end position="339"/>
    </location>
</feature>
<gene>
    <name evidence="2" type="ORF">Cvel_14947</name>
</gene>
<dbReference type="EMBL" id="CDMZ01000093">
    <property type="protein sequence ID" value="CEM06536.1"/>
    <property type="molecule type" value="Genomic_DNA"/>
</dbReference>
<feature type="region of interest" description="Disordered" evidence="1">
    <location>
        <begin position="302"/>
        <end position="344"/>
    </location>
</feature>